<protein>
    <submittedName>
        <fullName evidence="3">Uncharacterized protein</fullName>
    </submittedName>
</protein>
<feature type="signal peptide" evidence="2">
    <location>
        <begin position="1"/>
        <end position="18"/>
    </location>
</feature>
<evidence type="ECO:0000256" key="1">
    <source>
        <dbReference type="SAM" id="MobiDB-lite"/>
    </source>
</evidence>
<evidence type="ECO:0000256" key="2">
    <source>
        <dbReference type="SAM" id="SignalP"/>
    </source>
</evidence>
<gene>
    <name evidence="3" type="ORF">MJO52_01950</name>
</gene>
<reference evidence="3" key="1">
    <citation type="submission" date="2022-02" db="EMBL/GenBank/DDBJ databases">
        <title>Coral-associated bacteria.</title>
        <authorList>
            <person name="Tang K."/>
            <person name="Wang X."/>
        </authorList>
    </citation>
    <scope>NUCLEOTIDE SEQUENCE</scope>
    <source>
        <strain evidence="3">SCSIO 43006</strain>
    </source>
</reference>
<evidence type="ECO:0000313" key="4">
    <source>
        <dbReference type="Proteomes" id="UP001055658"/>
    </source>
</evidence>
<dbReference type="RefSeq" id="WP_252084322.1">
    <property type="nucleotide sequence ID" value="NZ_CP092418.1"/>
</dbReference>
<feature type="chain" id="PRO_5046564921" evidence="2">
    <location>
        <begin position="19"/>
        <end position="211"/>
    </location>
</feature>
<keyword evidence="4" id="KW-1185">Reference proteome</keyword>
<accession>A0ABY4VCI0</accession>
<dbReference type="EMBL" id="CP092418">
    <property type="protein sequence ID" value="USD21929.1"/>
    <property type="molecule type" value="Genomic_DNA"/>
</dbReference>
<evidence type="ECO:0000313" key="3">
    <source>
        <dbReference type="EMBL" id="USD21929.1"/>
    </source>
</evidence>
<sequence length="211" mass="24446">MRFLLALLLLTIASAPLAETQVVPLLDGARLIEANNEIYFYADGYFYRQGPDGYTRVEPPLGARVPEVPTGTSFYLGGKDYRRAGNGTFFEFDPKDNQFVVVTPPANWRNYNRNPLAPEVRIYPRAYPPNYESTRAYPPKYESSRNASQLRHSRNVRRPDRNLGRREVFCKARAANLVRSVHRPGRVSVISTRAYRRQYLNCMRSYGRRRY</sequence>
<name>A0ABY4VCI0_9GAMM</name>
<keyword evidence="2" id="KW-0732">Signal</keyword>
<dbReference type="Pfam" id="PF20125">
    <property type="entry name" value="DUF6515"/>
    <property type="match status" value="1"/>
</dbReference>
<proteinExistence type="predicted"/>
<dbReference type="InterPro" id="IPR045398">
    <property type="entry name" value="DUF6515"/>
</dbReference>
<feature type="region of interest" description="Disordered" evidence="1">
    <location>
        <begin position="134"/>
        <end position="159"/>
    </location>
</feature>
<dbReference type="Proteomes" id="UP001055658">
    <property type="component" value="Chromosome"/>
</dbReference>
<organism evidence="3 4">
    <name type="scientific">Microbulbifer variabilis</name>
    <dbReference type="NCBI Taxonomy" id="266805"/>
    <lineage>
        <taxon>Bacteria</taxon>
        <taxon>Pseudomonadati</taxon>
        <taxon>Pseudomonadota</taxon>
        <taxon>Gammaproteobacteria</taxon>
        <taxon>Cellvibrionales</taxon>
        <taxon>Microbulbiferaceae</taxon>
        <taxon>Microbulbifer</taxon>
    </lineage>
</organism>